<reference evidence="2" key="1">
    <citation type="submission" date="2014-09" db="EMBL/GenBank/DDBJ databases">
        <authorList>
            <person name="Magalhaes I.L.F."/>
            <person name="Oliveira U."/>
            <person name="Santos F.R."/>
            <person name="Vidigal T.H.D.A."/>
            <person name="Brescovit A.D."/>
            <person name="Santos A.J."/>
        </authorList>
    </citation>
    <scope>NUCLEOTIDE SEQUENCE</scope>
    <source>
        <tissue evidence="2">Shoot tissue taken approximately 20 cm above the soil surface</tissue>
    </source>
</reference>
<sequence>MTSCSSSSALKSAFCTVAANVFYMLPLRLYSFLVALYFLQLSSGLISELFATRLVVVGHFFSNGLLRCLGSLL</sequence>
<name>A0A0A8YZ26_ARUDO</name>
<protein>
    <submittedName>
        <fullName evidence="2">Uncharacterized protein</fullName>
    </submittedName>
</protein>
<keyword evidence="1" id="KW-0472">Membrane</keyword>
<feature type="transmembrane region" description="Helical" evidence="1">
    <location>
        <begin position="12"/>
        <end position="38"/>
    </location>
</feature>
<keyword evidence="1" id="KW-0812">Transmembrane</keyword>
<reference evidence="2" key="2">
    <citation type="journal article" date="2015" name="Data Brief">
        <title>Shoot transcriptome of the giant reed, Arundo donax.</title>
        <authorList>
            <person name="Barrero R.A."/>
            <person name="Guerrero F.D."/>
            <person name="Moolhuijzen P."/>
            <person name="Goolsby J.A."/>
            <person name="Tidwell J."/>
            <person name="Bellgard S.E."/>
            <person name="Bellgard M.I."/>
        </authorList>
    </citation>
    <scope>NUCLEOTIDE SEQUENCE</scope>
    <source>
        <tissue evidence="2">Shoot tissue taken approximately 20 cm above the soil surface</tissue>
    </source>
</reference>
<accession>A0A0A8YZ26</accession>
<feature type="transmembrane region" description="Helical" evidence="1">
    <location>
        <begin position="50"/>
        <end position="69"/>
    </location>
</feature>
<organism evidence="2">
    <name type="scientific">Arundo donax</name>
    <name type="common">Giant reed</name>
    <name type="synonym">Donax arundinaceus</name>
    <dbReference type="NCBI Taxonomy" id="35708"/>
    <lineage>
        <taxon>Eukaryota</taxon>
        <taxon>Viridiplantae</taxon>
        <taxon>Streptophyta</taxon>
        <taxon>Embryophyta</taxon>
        <taxon>Tracheophyta</taxon>
        <taxon>Spermatophyta</taxon>
        <taxon>Magnoliopsida</taxon>
        <taxon>Liliopsida</taxon>
        <taxon>Poales</taxon>
        <taxon>Poaceae</taxon>
        <taxon>PACMAD clade</taxon>
        <taxon>Arundinoideae</taxon>
        <taxon>Arundineae</taxon>
        <taxon>Arundo</taxon>
    </lineage>
</organism>
<keyword evidence="1" id="KW-1133">Transmembrane helix</keyword>
<evidence type="ECO:0000313" key="2">
    <source>
        <dbReference type="EMBL" id="JAD29730.1"/>
    </source>
</evidence>
<dbReference type="EMBL" id="GBRH01268165">
    <property type="protein sequence ID" value="JAD29730.1"/>
    <property type="molecule type" value="Transcribed_RNA"/>
</dbReference>
<dbReference type="AlphaFoldDB" id="A0A0A8YZ26"/>
<evidence type="ECO:0000256" key="1">
    <source>
        <dbReference type="SAM" id="Phobius"/>
    </source>
</evidence>
<proteinExistence type="predicted"/>